<evidence type="ECO:0000256" key="1">
    <source>
        <dbReference type="SAM" id="SignalP"/>
    </source>
</evidence>
<dbReference type="OrthoDB" id="2475185at2"/>
<dbReference type="AlphaFoldDB" id="A0A167FVU7"/>
<dbReference type="STRING" id="1763538.LPB68_18685"/>
<keyword evidence="3" id="KW-1185">Reference proteome</keyword>
<proteinExistence type="predicted"/>
<dbReference type="KEGG" id="pcx:LPB68_18685"/>
<reference evidence="2 3" key="1">
    <citation type="submission" date="2016-02" db="EMBL/GenBank/DDBJ databases">
        <title>Paenibacillus sp. LPB0068, isolated from Crassostrea gigas.</title>
        <authorList>
            <person name="Shin S.-K."/>
            <person name="Yi H."/>
        </authorList>
    </citation>
    <scope>NUCLEOTIDE SEQUENCE [LARGE SCALE GENOMIC DNA]</scope>
    <source>
        <strain evidence="2 3">LPB0068</strain>
    </source>
</reference>
<sequence>MNYSSSASKFMFVLISIQLLLSATPTIAAATNTISSTKESIVMDRISKQPPNDPKEWALAIGQKTPPAPASLQSIAESTVKQLSAQPSFTSWEKSQLAYFPLGPGTHSWLVTLSTDQQELGYLIFTAKDNHSNEYILSEYGDQSSVPYHLSALFQTLEQSDLISLSSEIAYPSKVEPLYTPLLPIWKITLGGQESIYLNALTLDILPWDNAHFQDLNLDTKFNAVQFSSKEPTYTSSLAISFHGETDPLLNMNWIIEPRLSLKTDLDVVNYLEKNNNLIFTSPNRNDDIGGPFAISGFQQWTSAKKNPSQLTIYAGTGLTGQRYLPLSILRDKGEFRAFPKQQ</sequence>
<dbReference type="RefSeq" id="WP_068656173.1">
    <property type="nucleotide sequence ID" value="NZ_CP017770.1"/>
</dbReference>
<organism evidence="2 3">
    <name type="scientific">Paenibacillus crassostreae</name>
    <dbReference type="NCBI Taxonomy" id="1763538"/>
    <lineage>
        <taxon>Bacteria</taxon>
        <taxon>Bacillati</taxon>
        <taxon>Bacillota</taxon>
        <taxon>Bacilli</taxon>
        <taxon>Bacillales</taxon>
        <taxon>Paenibacillaceae</taxon>
        <taxon>Paenibacillus</taxon>
    </lineage>
</organism>
<feature type="signal peptide" evidence="1">
    <location>
        <begin position="1"/>
        <end position="28"/>
    </location>
</feature>
<comment type="caution">
    <text evidence="2">The sequence shown here is derived from an EMBL/GenBank/DDBJ whole genome shotgun (WGS) entry which is preliminary data.</text>
</comment>
<keyword evidence="1" id="KW-0732">Signal</keyword>
<name>A0A167FVU7_9BACL</name>
<evidence type="ECO:0008006" key="4">
    <source>
        <dbReference type="Google" id="ProtNLM"/>
    </source>
</evidence>
<gene>
    <name evidence="2" type="ORF">PNBC_06050</name>
</gene>
<evidence type="ECO:0000313" key="2">
    <source>
        <dbReference type="EMBL" id="OAB76954.1"/>
    </source>
</evidence>
<accession>A0A167FVU7</accession>
<feature type="chain" id="PRO_5038509861" description="Copper amine oxidase-like N-terminal domain-containing protein" evidence="1">
    <location>
        <begin position="29"/>
        <end position="343"/>
    </location>
</feature>
<dbReference type="EMBL" id="LSFN01000005">
    <property type="protein sequence ID" value="OAB76954.1"/>
    <property type="molecule type" value="Genomic_DNA"/>
</dbReference>
<evidence type="ECO:0000313" key="3">
    <source>
        <dbReference type="Proteomes" id="UP000077134"/>
    </source>
</evidence>
<protein>
    <recommendedName>
        <fullName evidence="4">Copper amine oxidase-like N-terminal domain-containing protein</fullName>
    </recommendedName>
</protein>
<dbReference type="Proteomes" id="UP000077134">
    <property type="component" value="Unassembled WGS sequence"/>
</dbReference>